<feature type="compositionally biased region" description="Basic and acidic residues" evidence="1">
    <location>
        <begin position="271"/>
        <end position="281"/>
    </location>
</feature>
<evidence type="ECO:0008006" key="4">
    <source>
        <dbReference type="Google" id="ProtNLM"/>
    </source>
</evidence>
<organism evidence="2 3">
    <name type="scientific">Sesamum angolense</name>
    <dbReference type="NCBI Taxonomy" id="2727404"/>
    <lineage>
        <taxon>Eukaryota</taxon>
        <taxon>Viridiplantae</taxon>
        <taxon>Streptophyta</taxon>
        <taxon>Embryophyta</taxon>
        <taxon>Tracheophyta</taxon>
        <taxon>Spermatophyta</taxon>
        <taxon>Magnoliopsida</taxon>
        <taxon>eudicotyledons</taxon>
        <taxon>Gunneridae</taxon>
        <taxon>Pentapetalae</taxon>
        <taxon>asterids</taxon>
        <taxon>lamiids</taxon>
        <taxon>Lamiales</taxon>
        <taxon>Pedaliaceae</taxon>
        <taxon>Sesamum</taxon>
    </lineage>
</organism>
<feature type="non-terminal residue" evidence="2">
    <location>
        <position position="281"/>
    </location>
</feature>
<feature type="region of interest" description="Disordered" evidence="1">
    <location>
        <begin position="200"/>
        <end position="281"/>
    </location>
</feature>
<name>A0AAE1T9Q5_9LAMI</name>
<evidence type="ECO:0000256" key="1">
    <source>
        <dbReference type="SAM" id="MobiDB-lite"/>
    </source>
</evidence>
<reference evidence="2" key="2">
    <citation type="journal article" date="2024" name="Plant">
        <title>Genomic evolution and insights into agronomic trait innovations of Sesamum species.</title>
        <authorList>
            <person name="Miao H."/>
            <person name="Wang L."/>
            <person name="Qu L."/>
            <person name="Liu H."/>
            <person name="Sun Y."/>
            <person name="Le M."/>
            <person name="Wang Q."/>
            <person name="Wei S."/>
            <person name="Zheng Y."/>
            <person name="Lin W."/>
            <person name="Duan Y."/>
            <person name="Cao H."/>
            <person name="Xiong S."/>
            <person name="Wang X."/>
            <person name="Wei L."/>
            <person name="Li C."/>
            <person name="Ma Q."/>
            <person name="Ju M."/>
            <person name="Zhao R."/>
            <person name="Li G."/>
            <person name="Mu C."/>
            <person name="Tian Q."/>
            <person name="Mei H."/>
            <person name="Zhang T."/>
            <person name="Gao T."/>
            <person name="Zhang H."/>
        </authorList>
    </citation>
    <scope>NUCLEOTIDE SEQUENCE</scope>
    <source>
        <strain evidence="2">K16</strain>
    </source>
</reference>
<sequence length="281" mass="32010">VFYIRVVHGRTPEMRSTELPIGGEKRKKKIFAVARAHAMLPGQLWPSAENAPNTILEANKFDGANYFNWLRNLRIVLDFENQTYVLDKSLPQTLPEGFLSGERLTFEKFIQWHEDNWKVHSIILSSMSNEIQKQYERYEDVWSIMHCMKELYAVLDWYIRYAITKAFFDARMIEGSSYEATIEKSAPSVLVGEASTSKAKGKVAGREKSKKDETSSTAASTSSAPVTPLGGGKGKRKRVRQSKIPNDVERRAIGRRSVLSSSLMKVKMRSRKAETRRSLKV</sequence>
<keyword evidence="3" id="KW-1185">Reference proteome</keyword>
<dbReference type="AlphaFoldDB" id="A0AAE1T9Q5"/>
<proteinExistence type="predicted"/>
<dbReference type="Proteomes" id="UP001289374">
    <property type="component" value="Unassembled WGS sequence"/>
</dbReference>
<evidence type="ECO:0000313" key="2">
    <source>
        <dbReference type="EMBL" id="KAK4383691.1"/>
    </source>
</evidence>
<accession>A0AAE1T9Q5</accession>
<comment type="caution">
    <text evidence="2">The sequence shown here is derived from an EMBL/GenBank/DDBJ whole genome shotgun (WGS) entry which is preliminary data.</text>
</comment>
<gene>
    <name evidence="2" type="ORF">Sango_2752900</name>
</gene>
<dbReference type="EMBL" id="JACGWL010000531">
    <property type="protein sequence ID" value="KAK4383691.1"/>
    <property type="molecule type" value="Genomic_DNA"/>
</dbReference>
<evidence type="ECO:0000313" key="3">
    <source>
        <dbReference type="Proteomes" id="UP001289374"/>
    </source>
</evidence>
<feature type="compositionally biased region" description="Low complexity" evidence="1">
    <location>
        <begin position="215"/>
        <end position="224"/>
    </location>
</feature>
<protein>
    <recommendedName>
        <fullName evidence="4">Retrotransposon Copia-like N-terminal domain-containing protein</fullName>
    </recommendedName>
</protein>
<feature type="compositionally biased region" description="Basic and acidic residues" evidence="1">
    <location>
        <begin position="204"/>
        <end position="214"/>
    </location>
</feature>
<reference evidence="2" key="1">
    <citation type="submission" date="2020-06" db="EMBL/GenBank/DDBJ databases">
        <authorList>
            <person name="Li T."/>
            <person name="Hu X."/>
            <person name="Zhang T."/>
            <person name="Song X."/>
            <person name="Zhang H."/>
            <person name="Dai N."/>
            <person name="Sheng W."/>
            <person name="Hou X."/>
            <person name="Wei L."/>
        </authorList>
    </citation>
    <scope>NUCLEOTIDE SEQUENCE</scope>
    <source>
        <strain evidence="2">K16</strain>
        <tissue evidence="2">Leaf</tissue>
    </source>
</reference>